<dbReference type="Pfam" id="PF21633">
    <property type="entry name" value="MOV-10_Ig-like"/>
    <property type="match status" value="1"/>
</dbReference>
<dbReference type="EC" id="3.6.4.13" evidence="3"/>
<dbReference type="GO" id="GO:0016787">
    <property type="term" value="F:hydrolase activity"/>
    <property type="evidence" value="ECO:0007669"/>
    <property type="project" value="UniProtKB-KW"/>
</dbReference>
<feature type="domain" description="Helicase MOV-10 Ig-like" evidence="15">
    <location>
        <begin position="153"/>
        <end position="276"/>
    </location>
</feature>
<evidence type="ECO:0000256" key="5">
    <source>
        <dbReference type="ARBA" id="ARBA00022741"/>
    </source>
</evidence>
<name>A0A974DNL4_XENLA</name>
<comment type="similarity">
    <text evidence="2">Belongs to the DNA2/NAM7 helicase family. SDE3 subfamily.</text>
</comment>
<evidence type="ECO:0000256" key="3">
    <source>
        <dbReference type="ARBA" id="ARBA00012552"/>
    </source>
</evidence>
<keyword evidence="4" id="KW-0963">Cytoplasm</keyword>
<organism evidence="18 19">
    <name type="scientific">Xenopus laevis</name>
    <name type="common">African clawed frog</name>
    <dbReference type="NCBI Taxonomy" id="8355"/>
    <lineage>
        <taxon>Eukaryota</taxon>
        <taxon>Metazoa</taxon>
        <taxon>Chordata</taxon>
        <taxon>Craniata</taxon>
        <taxon>Vertebrata</taxon>
        <taxon>Euteleostomi</taxon>
        <taxon>Amphibia</taxon>
        <taxon>Batrachia</taxon>
        <taxon>Anura</taxon>
        <taxon>Pipoidea</taxon>
        <taxon>Pipidae</taxon>
        <taxon>Xenopodinae</taxon>
        <taxon>Xenopus</taxon>
        <taxon>Xenopus</taxon>
    </lineage>
</organism>
<evidence type="ECO:0000259" key="15">
    <source>
        <dbReference type="Pfam" id="PF21633"/>
    </source>
</evidence>
<dbReference type="PANTHER" id="PTHR45418:SF1">
    <property type="entry name" value="CANCER_TESTIS ANTIGEN 55"/>
    <property type="match status" value="1"/>
</dbReference>
<evidence type="ECO:0000256" key="9">
    <source>
        <dbReference type="ARBA" id="ARBA00022884"/>
    </source>
</evidence>
<dbReference type="InterPro" id="IPR027417">
    <property type="entry name" value="P-loop_NTPase"/>
</dbReference>
<dbReference type="CDD" id="cd18808">
    <property type="entry name" value="SF1_C_Upf1"/>
    <property type="match status" value="1"/>
</dbReference>
<evidence type="ECO:0000256" key="2">
    <source>
        <dbReference type="ARBA" id="ARBA00005601"/>
    </source>
</evidence>
<evidence type="ECO:0000256" key="1">
    <source>
        <dbReference type="ARBA" id="ARBA00004201"/>
    </source>
</evidence>
<dbReference type="InterPro" id="IPR047187">
    <property type="entry name" value="SF1_C_Upf1"/>
</dbReference>
<evidence type="ECO:0000256" key="4">
    <source>
        <dbReference type="ARBA" id="ARBA00022490"/>
    </source>
</evidence>
<dbReference type="EMBL" id="CM004468">
    <property type="protein sequence ID" value="OCT94660.1"/>
    <property type="molecule type" value="Genomic_DNA"/>
</dbReference>
<dbReference type="SUPFAM" id="SSF52540">
    <property type="entry name" value="P-loop containing nucleoside triphosphate hydrolases"/>
    <property type="match status" value="1"/>
</dbReference>
<dbReference type="CDD" id="cd18038">
    <property type="entry name" value="DEXXQc_Helz-like"/>
    <property type="match status" value="1"/>
</dbReference>
<comment type="subcellular location">
    <subcellularLocation>
        <location evidence="1">Cytoplasm</location>
        <location evidence="1">P-body</location>
    </subcellularLocation>
</comment>
<sequence>MAKYRINELKAAAANFLQYLIETERMHIQDKEELKSIYKEYIISWAVEEVAMYCSASKDWSWNGASRFYSRRHEDRKIPFSQVIFGLKAAGRAEVSQDGIHLKKFSRKTVSLPDQYIAIKKDRIQQAQHAQASADGSSTGGQPQRFTERMKQRAEFISDKNGISISSECDLSDGRIRFHLPLGEPKTFPIIIKNKSSESVSFTHYKVLRRMRVFSFKDEYNWSLNKPMKLAPGDEYEIQVYSCTVHYGYFPTTLVFEFRSESNSQCFQIGRFLSAVSNSKLAERLGPTSKYIPFQIKFQKPIERIEDDGFPPESSLNYELEREVPLDDFTPPNNLRSSIRKGLFVNCGSTKSFSSVGTDHRDLLASSLAFGNYNKKFHLLMHLEEIQMELDIRRYDQHDQLMEKDPRDKRFLILNVPGVAENRPSVLRGDHLFVTLSKERGKHGIISHKGYVHGVELERVKLGFSQNLLNRFINGLCFDVSFTFNRLPLKIQHRAVDLAKDRNLSKILFPEASFGISITDSQKLTLYDRILENNPEQYTAVKQILSGISRPAPYLIFGPPGTGKTVTLVESIKQVVKHIPNCHVLACAPSNSASDLLCERLMKHLDQRQIYRIIASSRDIRTVPENIKPCCNWNKDKDSFVYPSKYDLKNYKVIVTTLVTAGRLASANFSTGHFSHVFIDEAGHAVEPECVTAIAGILDVMDPANNEYGGQLVLAGDPKQLGPILRSPVAIEHGLAISLLERLMTQNDLYKKVDDCYNPKFVTKLLRNYRSHPSILKIPNELFYDNELQVAANEMITKSYCNWEKLPQKGFPVIFHGVLGKDEQEGNSPSFFNVNEIEELFTYLKALFETQGRKTLAKITPKEIGIISPYRKQVEKIRQAIKSELDAVPDIKELKVGSVEEFQGQERKVILISTVRSSSDYVTFDEKYSLGFLKNPKRFNVAVTRAKALLILIGNPRILSKDPNWSKFLKYCSDNGGYTGFPLKDALDDGDIADLLADLDINDPPPGQETGESFIQQQAEPNWRHEH</sequence>
<evidence type="ECO:0000259" key="13">
    <source>
        <dbReference type="Pfam" id="PF13086"/>
    </source>
</evidence>
<dbReference type="InterPro" id="IPR049079">
    <property type="entry name" value="Mov-10_helical"/>
</dbReference>
<feature type="compositionally biased region" description="Polar residues" evidence="12">
    <location>
        <begin position="1010"/>
        <end position="1020"/>
    </location>
</feature>
<evidence type="ECO:0000256" key="12">
    <source>
        <dbReference type="SAM" id="MobiDB-lite"/>
    </source>
</evidence>
<keyword evidence="8" id="KW-0067">ATP-binding</keyword>
<dbReference type="InterPro" id="IPR041677">
    <property type="entry name" value="DNA2/NAM7_AAA_11"/>
</dbReference>
<evidence type="ECO:0000259" key="16">
    <source>
        <dbReference type="Pfam" id="PF21634"/>
    </source>
</evidence>
<evidence type="ECO:0000256" key="6">
    <source>
        <dbReference type="ARBA" id="ARBA00022801"/>
    </source>
</evidence>
<feature type="region of interest" description="Disordered" evidence="12">
    <location>
        <begin position="999"/>
        <end position="1027"/>
    </location>
</feature>
<reference evidence="19" key="1">
    <citation type="journal article" date="2016" name="Nature">
        <title>Genome evolution in the allotetraploid frog Xenopus laevis.</title>
        <authorList>
            <person name="Session A.M."/>
            <person name="Uno Y."/>
            <person name="Kwon T."/>
            <person name="Chapman J.A."/>
            <person name="Toyoda A."/>
            <person name="Takahashi S."/>
            <person name="Fukui A."/>
            <person name="Hikosaka A."/>
            <person name="Suzuki A."/>
            <person name="Kondo M."/>
            <person name="van Heeringen S.J."/>
            <person name="Quigley I."/>
            <person name="Heinz S."/>
            <person name="Ogino H."/>
            <person name="Ochi H."/>
            <person name="Hellsten U."/>
            <person name="Lyons J.B."/>
            <person name="Simakov O."/>
            <person name="Putnam N."/>
            <person name="Stites J."/>
            <person name="Kuroki Y."/>
            <person name="Tanaka T."/>
            <person name="Michiue T."/>
            <person name="Watanabe M."/>
            <person name="Bogdanovic O."/>
            <person name="Lister R."/>
            <person name="Georgiou G."/>
            <person name="Paranjpe S.S."/>
            <person name="van Kruijsbergen I."/>
            <person name="Shu S."/>
            <person name="Carlson J."/>
            <person name="Kinoshita T."/>
            <person name="Ohta Y."/>
            <person name="Mawaribuchi S."/>
            <person name="Jenkins J."/>
            <person name="Grimwood J."/>
            <person name="Schmutz J."/>
            <person name="Mitros T."/>
            <person name="Mozaffari S.V."/>
            <person name="Suzuki Y."/>
            <person name="Haramoto Y."/>
            <person name="Yamamoto T.S."/>
            <person name="Takagi C."/>
            <person name="Heald R."/>
            <person name="Miller K."/>
            <person name="Haudenschild C."/>
            <person name="Kitzman J."/>
            <person name="Nakayama T."/>
            <person name="Izutsu Y."/>
            <person name="Robert J."/>
            <person name="Fortriede J."/>
            <person name="Burns K."/>
            <person name="Lotay V."/>
            <person name="Karimi K."/>
            <person name="Yasuoka Y."/>
            <person name="Dichmann D.S."/>
            <person name="Flajnik M.F."/>
            <person name="Houston D.W."/>
            <person name="Shendure J."/>
            <person name="DuPasquier L."/>
            <person name="Vize P.D."/>
            <person name="Zorn A.M."/>
            <person name="Ito M."/>
            <person name="Marcotte E.M."/>
            <person name="Wallingford J.B."/>
            <person name="Ito Y."/>
            <person name="Asashima M."/>
            <person name="Ueno N."/>
            <person name="Matsuda Y."/>
            <person name="Veenstra G.J."/>
            <person name="Fujiyama A."/>
            <person name="Harland R.M."/>
            <person name="Taira M."/>
            <person name="Rokhsar D.S."/>
        </authorList>
    </citation>
    <scope>NUCLEOTIDE SEQUENCE [LARGE SCALE GENOMIC DNA]</scope>
    <source>
        <strain evidence="19">J</strain>
    </source>
</reference>
<dbReference type="Pfam" id="PF13087">
    <property type="entry name" value="AAA_12"/>
    <property type="match status" value="1"/>
</dbReference>
<keyword evidence="10" id="KW-0943">RNA-mediated gene silencing</keyword>
<dbReference type="Gene3D" id="3.40.50.300">
    <property type="entry name" value="P-loop containing nucleotide triphosphate hydrolases"/>
    <property type="match status" value="2"/>
</dbReference>
<dbReference type="GO" id="GO:0005524">
    <property type="term" value="F:ATP binding"/>
    <property type="evidence" value="ECO:0007669"/>
    <property type="project" value="UniProtKB-KW"/>
</dbReference>
<feature type="domain" description="Helicase MOV-10 helical" evidence="17">
    <location>
        <begin position="326"/>
        <end position="394"/>
    </location>
</feature>
<evidence type="ECO:0000256" key="10">
    <source>
        <dbReference type="ARBA" id="ARBA00023158"/>
    </source>
</evidence>
<keyword evidence="9" id="KW-0694">RNA-binding</keyword>
<dbReference type="GO" id="GO:0032574">
    <property type="term" value="F:5'-3' RNA helicase activity"/>
    <property type="evidence" value="ECO:0007669"/>
    <property type="project" value="InterPro"/>
</dbReference>
<comment type="catalytic activity">
    <reaction evidence="11">
        <text>ATP + H2O = ADP + phosphate + H(+)</text>
        <dbReference type="Rhea" id="RHEA:13065"/>
        <dbReference type="ChEBI" id="CHEBI:15377"/>
        <dbReference type="ChEBI" id="CHEBI:15378"/>
        <dbReference type="ChEBI" id="CHEBI:30616"/>
        <dbReference type="ChEBI" id="CHEBI:43474"/>
        <dbReference type="ChEBI" id="CHEBI:456216"/>
        <dbReference type="EC" id="3.6.4.13"/>
    </reaction>
</comment>
<evidence type="ECO:0000256" key="7">
    <source>
        <dbReference type="ARBA" id="ARBA00022806"/>
    </source>
</evidence>
<dbReference type="AlphaFoldDB" id="A0A974DNL4"/>
<evidence type="ECO:0000313" key="19">
    <source>
        <dbReference type="Proteomes" id="UP000694892"/>
    </source>
</evidence>
<gene>
    <name evidence="18" type="ORF">XELAEV_18012344mg</name>
</gene>
<dbReference type="Pfam" id="PF13086">
    <property type="entry name" value="AAA_11"/>
    <property type="match status" value="2"/>
</dbReference>
<dbReference type="GO" id="GO:0000932">
    <property type="term" value="C:P-body"/>
    <property type="evidence" value="ECO:0007669"/>
    <property type="project" value="UniProtKB-SubCell"/>
</dbReference>
<dbReference type="PANTHER" id="PTHR45418">
    <property type="entry name" value="CANCER/TESTIS ANTIGEN 55"/>
    <property type="match status" value="1"/>
</dbReference>
<feature type="domain" description="DNA2/NAM7 helicase-like C-terminal" evidence="14">
    <location>
        <begin position="736"/>
        <end position="956"/>
    </location>
</feature>
<dbReference type="Proteomes" id="UP000694892">
    <property type="component" value="Chromosome 2L"/>
</dbReference>
<dbReference type="InterPro" id="IPR026122">
    <property type="entry name" value="MOV-10/SDE3_DEXXQ/H-box"/>
</dbReference>
<accession>A0A974DNL4</accession>
<feature type="domain" description="DNA2/NAM7 helicase helicase" evidence="13">
    <location>
        <begin position="534"/>
        <end position="628"/>
    </location>
</feature>
<dbReference type="FunFam" id="3.40.50.300:FF:001941">
    <property type="entry name" value="Mov10 RISC complex RNA helicase"/>
    <property type="match status" value="1"/>
</dbReference>
<dbReference type="GO" id="GO:0031047">
    <property type="term" value="P:regulatory ncRNA-mediated gene silencing"/>
    <property type="evidence" value="ECO:0007669"/>
    <property type="project" value="UniProtKB-KW"/>
</dbReference>
<protein>
    <recommendedName>
        <fullName evidence="3">RNA helicase</fullName>
        <ecNumber evidence="3">3.6.4.13</ecNumber>
    </recommendedName>
</protein>
<dbReference type="InterPro" id="IPR041679">
    <property type="entry name" value="DNA2/NAM7-like_C"/>
</dbReference>
<dbReference type="InterPro" id="IPR049080">
    <property type="entry name" value="MOV-10-like_beta-barrel"/>
</dbReference>
<dbReference type="InterPro" id="IPR049077">
    <property type="entry name" value="MOV-10_Ig-like"/>
</dbReference>
<feature type="domain" description="Helicase MOV-10-like beta-barrel" evidence="16">
    <location>
        <begin position="395"/>
        <end position="482"/>
    </location>
</feature>
<evidence type="ECO:0000256" key="11">
    <source>
        <dbReference type="ARBA" id="ARBA00047984"/>
    </source>
</evidence>
<keyword evidence="7" id="KW-0347">Helicase</keyword>
<dbReference type="Pfam" id="PF21634">
    <property type="entry name" value="MOV-10_beta-barrel"/>
    <property type="match status" value="1"/>
</dbReference>
<feature type="domain" description="DNA2/NAM7 helicase helicase" evidence="13">
    <location>
        <begin position="648"/>
        <end position="727"/>
    </location>
</feature>
<evidence type="ECO:0000259" key="14">
    <source>
        <dbReference type="Pfam" id="PF13087"/>
    </source>
</evidence>
<dbReference type="GO" id="GO:0003723">
    <property type="term" value="F:RNA binding"/>
    <property type="evidence" value="ECO:0007669"/>
    <property type="project" value="UniProtKB-KW"/>
</dbReference>
<proteinExistence type="inferred from homology"/>
<evidence type="ECO:0000256" key="8">
    <source>
        <dbReference type="ARBA" id="ARBA00022840"/>
    </source>
</evidence>
<dbReference type="FunFam" id="3.40.50.300:FF:000608">
    <property type="entry name" value="Mov10 RISC complex RNA helicase"/>
    <property type="match status" value="1"/>
</dbReference>
<keyword evidence="5" id="KW-0547">Nucleotide-binding</keyword>
<dbReference type="OMA" id="NDWDQDQ"/>
<dbReference type="Pfam" id="PF21635">
    <property type="entry name" value="Mov-10_helical"/>
    <property type="match status" value="1"/>
</dbReference>
<evidence type="ECO:0000313" key="18">
    <source>
        <dbReference type="EMBL" id="OCT94660.1"/>
    </source>
</evidence>
<evidence type="ECO:0000259" key="17">
    <source>
        <dbReference type="Pfam" id="PF21635"/>
    </source>
</evidence>
<keyword evidence="6" id="KW-0378">Hydrolase</keyword>